<reference evidence="1 2" key="1">
    <citation type="submission" date="2020-12" db="EMBL/GenBank/DDBJ databases">
        <title>FDA dAtabase for Regulatory Grade micrObial Sequences (FDA-ARGOS): Supporting development and validation of Infectious Disease Dx tests.</title>
        <authorList>
            <person name="Sproer C."/>
            <person name="Gronow S."/>
            <person name="Severitt S."/>
            <person name="Schroder I."/>
            <person name="Tallon L."/>
            <person name="Sadzewicz L."/>
            <person name="Zhao X."/>
            <person name="Boylan J."/>
            <person name="Ott S."/>
            <person name="Bowen H."/>
            <person name="Vavikolanu K."/>
            <person name="Mehta A."/>
            <person name="Aluvathingal J."/>
            <person name="Nadendla S."/>
            <person name="Lowell S."/>
            <person name="Myers T."/>
            <person name="Yan Y."/>
            <person name="Sichtig H."/>
        </authorList>
    </citation>
    <scope>NUCLEOTIDE SEQUENCE [LARGE SCALE GENOMIC DNA]</scope>
    <source>
        <strain evidence="1 2">FDAARGOS_1053</strain>
    </source>
</reference>
<gene>
    <name evidence="1" type="ORF">I6I10_02750</name>
</gene>
<evidence type="ECO:0000313" key="1">
    <source>
        <dbReference type="EMBL" id="QQB46864.1"/>
    </source>
</evidence>
<sequence length="185" mass="19755">MRLAPIDPENFHTLPVYARLSTYWELAPDVSDLTSGQREFEKEAWVATAESCGFTFGPAAIFYCHPSLAPGAVRLDAGPVSGDAQLATSIFVDPGFTGIGIEPVLMDSVIMEVTLGGSPALEAFGAHEEPTEEQAVAGFFSGDFLESSGFSLLRRGSEADLYRLELPPRDRVLSIAALADMVAAI</sequence>
<evidence type="ECO:0000313" key="2">
    <source>
        <dbReference type="Proteomes" id="UP000596145"/>
    </source>
</evidence>
<dbReference type="OrthoDB" id="5242876at2"/>
<organism evidence="1 2">
    <name type="scientific">Corynebacterium glucuronolyticum</name>
    <dbReference type="NCBI Taxonomy" id="39791"/>
    <lineage>
        <taxon>Bacteria</taxon>
        <taxon>Bacillati</taxon>
        <taxon>Actinomycetota</taxon>
        <taxon>Actinomycetes</taxon>
        <taxon>Mycobacteriales</taxon>
        <taxon>Corynebacteriaceae</taxon>
        <taxon>Corynebacterium</taxon>
    </lineage>
</organism>
<evidence type="ECO:0008006" key="3">
    <source>
        <dbReference type="Google" id="ProtNLM"/>
    </source>
</evidence>
<dbReference type="Proteomes" id="UP000596145">
    <property type="component" value="Chromosome"/>
</dbReference>
<name>A0A7T4EGB5_9CORY</name>
<dbReference type="AlphaFoldDB" id="A0A7T4EGB5"/>
<dbReference type="RefSeq" id="WP_084037271.1">
    <property type="nucleotide sequence ID" value="NZ_CP066007.1"/>
</dbReference>
<dbReference type="EMBL" id="CP066007">
    <property type="protein sequence ID" value="QQB46864.1"/>
    <property type="molecule type" value="Genomic_DNA"/>
</dbReference>
<accession>A0A7T4EGB5</accession>
<dbReference type="GeneID" id="92761367"/>
<proteinExistence type="predicted"/>
<protein>
    <recommendedName>
        <fullName evidence="3">N-acetyltransferase domain-containing protein</fullName>
    </recommendedName>
</protein>